<dbReference type="Proteomes" id="UP000031668">
    <property type="component" value="Unassembled WGS sequence"/>
</dbReference>
<feature type="domain" description="Tc1-like transposase DDE" evidence="1">
    <location>
        <begin position="1"/>
        <end position="49"/>
    </location>
</feature>
<dbReference type="EMBL" id="JWZT01000149">
    <property type="protein sequence ID" value="KII74961.1"/>
    <property type="molecule type" value="Genomic_DNA"/>
</dbReference>
<dbReference type="InterPro" id="IPR036397">
    <property type="entry name" value="RNaseH_sf"/>
</dbReference>
<protein>
    <recommendedName>
        <fullName evidence="1">Tc1-like transposase DDE domain-containing protein</fullName>
    </recommendedName>
</protein>
<proteinExistence type="predicted"/>
<evidence type="ECO:0000259" key="1">
    <source>
        <dbReference type="Pfam" id="PF13358"/>
    </source>
</evidence>
<organism evidence="2 3">
    <name type="scientific">Thelohanellus kitauei</name>
    <name type="common">Myxosporean</name>
    <dbReference type="NCBI Taxonomy" id="669202"/>
    <lineage>
        <taxon>Eukaryota</taxon>
        <taxon>Metazoa</taxon>
        <taxon>Cnidaria</taxon>
        <taxon>Myxozoa</taxon>
        <taxon>Myxosporea</taxon>
        <taxon>Bivalvulida</taxon>
        <taxon>Platysporina</taxon>
        <taxon>Myxobolidae</taxon>
        <taxon>Thelohanellus</taxon>
    </lineage>
</organism>
<reference evidence="2 3" key="1">
    <citation type="journal article" date="2014" name="Genome Biol. Evol.">
        <title>The genome of the myxosporean Thelohanellus kitauei shows adaptations to nutrient acquisition within its fish host.</title>
        <authorList>
            <person name="Yang Y."/>
            <person name="Xiong J."/>
            <person name="Zhou Z."/>
            <person name="Huo F."/>
            <person name="Miao W."/>
            <person name="Ran C."/>
            <person name="Liu Y."/>
            <person name="Zhang J."/>
            <person name="Feng J."/>
            <person name="Wang M."/>
            <person name="Wang M."/>
            <person name="Wang L."/>
            <person name="Yao B."/>
        </authorList>
    </citation>
    <scope>NUCLEOTIDE SEQUENCE [LARGE SCALE GENOMIC DNA]</scope>
    <source>
        <strain evidence="2">Wuqing</strain>
    </source>
</reference>
<name>A0A0C2N5N3_THEKT</name>
<sequence>MDNVRFHNSSSVSAFIQTRVYNIIFLPAYSPQLNPTELPFSKWKLIVKRSITVFGNERLYEVLRSASAEIIQNDCEGCERIYLIRIKSSPTVAFLKYIRAIFFTLNLLLIENVFTLNLGREMV</sequence>
<dbReference type="InterPro" id="IPR038717">
    <property type="entry name" value="Tc1-like_DDE_dom"/>
</dbReference>
<gene>
    <name evidence="2" type="ORF">RF11_00206</name>
</gene>
<keyword evidence="3" id="KW-1185">Reference proteome</keyword>
<evidence type="ECO:0000313" key="2">
    <source>
        <dbReference type="EMBL" id="KII74961.1"/>
    </source>
</evidence>
<dbReference type="Gene3D" id="3.30.420.10">
    <property type="entry name" value="Ribonuclease H-like superfamily/Ribonuclease H"/>
    <property type="match status" value="1"/>
</dbReference>
<dbReference type="AlphaFoldDB" id="A0A0C2N5N3"/>
<evidence type="ECO:0000313" key="3">
    <source>
        <dbReference type="Proteomes" id="UP000031668"/>
    </source>
</evidence>
<dbReference type="Pfam" id="PF13358">
    <property type="entry name" value="DDE_3"/>
    <property type="match status" value="1"/>
</dbReference>
<dbReference type="OrthoDB" id="6021308at2759"/>
<accession>A0A0C2N5N3</accession>
<dbReference type="GO" id="GO:0003676">
    <property type="term" value="F:nucleic acid binding"/>
    <property type="evidence" value="ECO:0007669"/>
    <property type="project" value="InterPro"/>
</dbReference>
<comment type="caution">
    <text evidence="2">The sequence shown here is derived from an EMBL/GenBank/DDBJ whole genome shotgun (WGS) entry which is preliminary data.</text>
</comment>